<keyword evidence="4 8" id="KW-0812">Transmembrane</keyword>
<proteinExistence type="inferred from homology"/>
<gene>
    <name evidence="9" type="ORF">QYM36_001493</name>
</gene>
<keyword evidence="3" id="KW-0808">Transferase</keyword>
<evidence type="ECO:0000256" key="2">
    <source>
        <dbReference type="ARBA" id="ARBA00022676"/>
    </source>
</evidence>
<accession>A0AA88LKA9</accession>
<feature type="transmembrane region" description="Helical" evidence="8">
    <location>
        <begin position="284"/>
        <end position="302"/>
    </location>
</feature>
<evidence type="ECO:0000313" key="10">
    <source>
        <dbReference type="Proteomes" id="UP001187531"/>
    </source>
</evidence>
<evidence type="ECO:0000256" key="8">
    <source>
        <dbReference type="RuleBase" id="RU363075"/>
    </source>
</evidence>
<keyword evidence="2 8" id="KW-0328">Glycosyltransferase</keyword>
<dbReference type="GO" id="GO:0000026">
    <property type="term" value="F:alpha-1,2-mannosyltransferase activity"/>
    <property type="evidence" value="ECO:0007669"/>
    <property type="project" value="TreeGrafter"/>
</dbReference>
<feature type="transmembrane region" description="Helical" evidence="8">
    <location>
        <begin position="309"/>
        <end position="328"/>
    </location>
</feature>
<feature type="transmembrane region" description="Helical" evidence="8">
    <location>
        <begin position="340"/>
        <end position="360"/>
    </location>
</feature>
<feature type="transmembrane region" description="Helical" evidence="8">
    <location>
        <begin position="54"/>
        <end position="72"/>
    </location>
</feature>
<evidence type="ECO:0000256" key="1">
    <source>
        <dbReference type="ARBA" id="ARBA00004477"/>
    </source>
</evidence>
<sequence>MKFIYFLAYRIFAAVFVRTFYNPDEFFQSMEVAHRMAFGYGAITWEWKEGLRSFLYPLIISFVYWILEALGLDQPYNLILAPRLMQGTLQAIGEYCFVKFIRKNFGNRIANMTTFFLMVNFFNFHIGVRTLTNSIEMSLLLIVLYLYPFSFEKGRSYWQYMIVAALAFCIRCTCIVIFIPLGVSHLVRDWTNFWKSFRIAIGPSLLLLAASTAVDSYFCERFVFNPYHFFMFNVYNQGSTIFGVEKFTYYLTSVIPDQLHILTLPFVLQWFSMFRRKKDGQLEILWQIAGTYVFSLFVTSLNPHKEERFILPLLPLSIFMASVTVVQWEEWLIKNRSKVARFLIIWFCTTCFLSDSMLIIKKSRFDGRGRIDVTLRLAESLDEDRRIQGRTPSILFLGECYGYPLASVLHRKVASRFVNCADQLSFMSAPEAFLYNLIMNVGLDSDGITHILVTQTMYYWEMEGFTTSLGYSKDIDFGSNKLTHAKDDRHHDSLLLRRDYSERLTWFQPVNNTM</sequence>
<keyword evidence="6 8" id="KW-1133">Transmembrane helix</keyword>
<keyword evidence="10" id="KW-1185">Reference proteome</keyword>
<dbReference type="Proteomes" id="UP001187531">
    <property type="component" value="Unassembled WGS sequence"/>
</dbReference>
<dbReference type="EMBL" id="JAVRJZ010000003">
    <property type="protein sequence ID" value="KAK2725055.1"/>
    <property type="molecule type" value="Genomic_DNA"/>
</dbReference>
<dbReference type="EC" id="2.4.1.-" evidence="8"/>
<dbReference type="Pfam" id="PF03901">
    <property type="entry name" value="Glyco_transf_22"/>
    <property type="match status" value="1"/>
</dbReference>
<dbReference type="GO" id="GO:0006506">
    <property type="term" value="P:GPI anchor biosynthetic process"/>
    <property type="evidence" value="ECO:0007669"/>
    <property type="project" value="TreeGrafter"/>
</dbReference>
<reference evidence="9" key="1">
    <citation type="submission" date="2023-07" db="EMBL/GenBank/DDBJ databases">
        <title>Chromosome-level genome assembly of Artemia franciscana.</title>
        <authorList>
            <person name="Jo E."/>
        </authorList>
    </citation>
    <scope>NUCLEOTIDE SEQUENCE</scope>
    <source>
        <tissue evidence="9">Whole body</tissue>
    </source>
</reference>
<comment type="similarity">
    <text evidence="8">Belongs to the glycosyltransferase 22 family.</text>
</comment>
<feature type="transmembrane region" description="Helical" evidence="8">
    <location>
        <begin position="134"/>
        <end position="151"/>
    </location>
</feature>
<evidence type="ECO:0000256" key="7">
    <source>
        <dbReference type="ARBA" id="ARBA00023136"/>
    </source>
</evidence>
<evidence type="ECO:0000313" key="9">
    <source>
        <dbReference type="EMBL" id="KAK2725055.1"/>
    </source>
</evidence>
<organism evidence="9 10">
    <name type="scientific">Artemia franciscana</name>
    <name type="common">Brine shrimp</name>
    <name type="synonym">Artemia sanfranciscana</name>
    <dbReference type="NCBI Taxonomy" id="6661"/>
    <lineage>
        <taxon>Eukaryota</taxon>
        <taxon>Metazoa</taxon>
        <taxon>Ecdysozoa</taxon>
        <taxon>Arthropoda</taxon>
        <taxon>Crustacea</taxon>
        <taxon>Branchiopoda</taxon>
        <taxon>Anostraca</taxon>
        <taxon>Artemiidae</taxon>
        <taxon>Artemia</taxon>
    </lineage>
</organism>
<keyword evidence="7 8" id="KW-0472">Membrane</keyword>
<evidence type="ECO:0000256" key="4">
    <source>
        <dbReference type="ARBA" id="ARBA00022692"/>
    </source>
</evidence>
<comment type="subcellular location">
    <subcellularLocation>
        <location evidence="1 8">Endoplasmic reticulum membrane</location>
        <topology evidence="1 8">Multi-pass membrane protein</topology>
    </subcellularLocation>
</comment>
<dbReference type="GO" id="GO:0005789">
    <property type="term" value="C:endoplasmic reticulum membrane"/>
    <property type="evidence" value="ECO:0007669"/>
    <property type="project" value="UniProtKB-SubCell"/>
</dbReference>
<evidence type="ECO:0000256" key="3">
    <source>
        <dbReference type="ARBA" id="ARBA00022679"/>
    </source>
</evidence>
<feature type="transmembrane region" description="Helical" evidence="8">
    <location>
        <begin position="199"/>
        <end position="218"/>
    </location>
</feature>
<evidence type="ECO:0000256" key="6">
    <source>
        <dbReference type="ARBA" id="ARBA00022989"/>
    </source>
</evidence>
<keyword evidence="5 8" id="KW-0256">Endoplasmic reticulum</keyword>
<protein>
    <recommendedName>
        <fullName evidence="8">Mannosyltransferase</fullName>
        <ecNumber evidence="8">2.4.1.-</ecNumber>
    </recommendedName>
</protein>
<dbReference type="InterPro" id="IPR005599">
    <property type="entry name" value="GPI_mannosylTrfase"/>
</dbReference>
<dbReference type="PANTHER" id="PTHR22760:SF4">
    <property type="entry name" value="GPI MANNOSYLTRANSFERASE 3"/>
    <property type="match status" value="1"/>
</dbReference>
<feature type="transmembrane region" description="Helical" evidence="8">
    <location>
        <begin position="158"/>
        <end position="179"/>
    </location>
</feature>
<evidence type="ECO:0000256" key="5">
    <source>
        <dbReference type="ARBA" id="ARBA00022824"/>
    </source>
</evidence>
<comment type="caution">
    <text evidence="9">The sequence shown here is derived from an EMBL/GenBank/DDBJ whole genome shotgun (WGS) entry which is preliminary data.</text>
</comment>
<dbReference type="PANTHER" id="PTHR22760">
    <property type="entry name" value="GLYCOSYLTRANSFERASE"/>
    <property type="match status" value="1"/>
</dbReference>
<name>A0AA88LKA9_ARTSF</name>
<dbReference type="AlphaFoldDB" id="A0AA88LKA9"/>